<dbReference type="InterPro" id="IPR028156">
    <property type="entry name" value="RIP"/>
</dbReference>
<dbReference type="InterPro" id="IPR028159">
    <property type="entry name" value="RPA_interact_C_dom"/>
</dbReference>
<dbReference type="GO" id="GO:0008270">
    <property type="term" value="F:zinc ion binding"/>
    <property type="evidence" value="ECO:0007669"/>
    <property type="project" value="UniProtKB-KW"/>
</dbReference>
<dbReference type="GO" id="GO:0005634">
    <property type="term" value="C:nucleus"/>
    <property type="evidence" value="ECO:0007669"/>
    <property type="project" value="TreeGrafter"/>
</dbReference>
<proteinExistence type="predicted"/>
<keyword evidence="3" id="KW-0862">Zinc</keyword>
<keyword evidence="6" id="KW-1185">Reference proteome</keyword>
<feature type="domain" description="RPA-interacting protein C-terminal" evidence="4">
    <location>
        <begin position="121"/>
        <end position="198"/>
    </location>
</feature>
<evidence type="ECO:0000259" key="4">
    <source>
        <dbReference type="Pfam" id="PF14768"/>
    </source>
</evidence>
<gene>
    <name evidence="5" type="ORF">LSINAPIS_LOCUS13537</name>
</gene>
<dbReference type="GO" id="GO:0006606">
    <property type="term" value="P:protein import into nucleus"/>
    <property type="evidence" value="ECO:0007669"/>
    <property type="project" value="TreeGrafter"/>
</dbReference>
<dbReference type="Pfam" id="PF14768">
    <property type="entry name" value="RPA_interact_C"/>
    <property type="match status" value="1"/>
</dbReference>
<name>A0A5E4QZQ3_9NEOP</name>
<sequence>MNVVISNSLKPSSPSYKNLKYKQLQSPVELKAKIRKDYRNKIRNCRDLLLNKYRGDLEGNDLKETLTQLYKDAFKFNDDFSFNIEEHDQLEEIKNEYVKEYDKSNGEDFDWSSYQTEENVICLICQKNNFTLLSNKLCCDNCNIQLNTTSSLIEIKRDIYESIERHNSKCNNDIQFSLVPEDSDCHIFLICDKCLDMQLVI</sequence>
<evidence type="ECO:0000313" key="5">
    <source>
        <dbReference type="EMBL" id="VVD03562.1"/>
    </source>
</evidence>
<dbReference type="EMBL" id="FZQP02006782">
    <property type="protein sequence ID" value="VVD03562.1"/>
    <property type="molecule type" value="Genomic_DNA"/>
</dbReference>
<evidence type="ECO:0000256" key="3">
    <source>
        <dbReference type="ARBA" id="ARBA00022833"/>
    </source>
</evidence>
<keyword evidence="2" id="KW-0863">Zinc-finger</keyword>
<protein>
    <recommendedName>
        <fullName evidence="4">RPA-interacting protein C-terminal domain-containing protein</fullName>
    </recommendedName>
</protein>
<accession>A0A5E4QZQ3</accession>
<organism evidence="5 6">
    <name type="scientific">Leptidea sinapis</name>
    <dbReference type="NCBI Taxonomy" id="189913"/>
    <lineage>
        <taxon>Eukaryota</taxon>
        <taxon>Metazoa</taxon>
        <taxon>Ecdysozoa</taxon>
        <taxon>Arthropoda</taxon>
        <taxon>Hexapoda</taxon>
        <taxon>Insecta</taxon>
        <taxon>Pterygota</taxon>
        <taxon>Neoptera</taxon>
        <taxon>Endopterygota</taxon>
        <taxon>Lepidoptera</taxon>
        <taxon>Glossata</taxon>
        <taxon>Ditrysia</taxon>
        <taxon>Papilionoidea</taxon>
        <taxon>Pieridae</taxon>
        <taxon>Dismorphiinae</taxon>
        <taxon>Leptidea</taxon>
    </lineage>
</organism>
<dbReference type="PANTHER" id="PTHR31742">
    <property type="entry name" value="RPA-INTERACTING PROTEIN RPAIN"/>
    <property type="match status" value="1"/>
</dbReference>
<keyword evidence="1" id="KW-0479">Metal-binding</keyword>
<evidence type="ECO:0000313" key="6">
    <source>
        <dbReference type="Proteomes" id="UP000324832"/>
    </source>
</evidence>
<evidence type="ECO:0000256" key="2">
    <source>
        <dbReference type="ARBA" id="ARBA00022771"/>
    </source>
</evidence>
<dbReference type="Proteomes" id="UP000324832">
    <property type="component" value="Unassembled WGS sequence"/>
</dbReference>
<reference evidence="5 6" key="1">
    <citation type="submission" date="2017-07" db="EMBL/GenBank/DDBJ databases">
        <authorList>
            <person name="Talla V."/>
            <person name="Backstrom N."/>
        </authorList>
    </citation>
    <scope>NUCLEOTIDE SEQUENCE [LARGE SCALE GENOMIC DNA]</scope>
</reference>
<evidence type="ECO:0000256" key="1">
    <source>
        <dbReference type="ARBA" id="ARBA00022723"/>
    </source>
</evidence>
<dbReference type="AlphaFoldDB" id="A0A5E4QZQ3"/>
<dbReference type="PANTHER" id="PTHR31742:SF1">
    <property type="entry name" value="RPA-INTERACTING PROTEIN"/>
    <property type="match status" value="1"/>
</dbReference>